<protein>
    <submittedName>
        <fullName evidence="1">Uncharacterized protein</fullName>
    </submittedName>
</protein>
<accession>A0A0L6JTG5</accession>
<dbReference type="EMBL" id="LGTC01000001">
    <property type="protein sequence ID" value="KNY29009.1"/>
    <property type="molecule type" value="Genomic_DNA"/>
</dbReference>
<proteinExistence type="predicted"/>
<dbReference type="Proteomes" id="UP000036923">
    <property type="component" value="Unassembled WGS sequence"/>
</dbReference>
<comment type="caution">
    <text evidence="1">The sequence shown here is derived from an EMBL/GenBank/DDBJ whole genome shotgun (WGS) entry which is preliminary data.</text>
</comment>
<dbReference type="AlphaFoldDB" id="A0A0L6JTG5"/>
<evidence type="ECO:0000313" key="1">
    <source>
        <dbReference type="EMBL" id="KNY29009.1"/>
    </source>
</evidence>
<gene>
    <name evidence="1" type="ORF">Bccel_4283</name>
</gene>
<name>A0A0L6JTG5_9FIRM</name>
<evidence type="ECO:0000313" key="2">
    <source>
        <dbReference type="Proteomes" id="UP000036923"/>
    </source>
</evidence>
<organism evidence="1 2">
    <name type="scientific">Pseudobacteroides cellulosolvens ATCC 35603 = DSM 2933</name>
    <dbReference type="NCBI Taxonomy" id="398512"/>
    <lineage>
        <taxon>Bacteria</taxon>
        <taxon>Bacillati</taxon>
        <taxon>Bacillota</taxon>
        <taxon>Clostridia</taxon>
        <taxon>Eubacteriales</taxon>
        <taxon>Oscillospiraceae</taxon>
        <taxon>Pseudobacteroides</taxon>
    </lineage>
</organism>
<dbReference type="STRING" id="398512.Bccel_4283"/>
<sequence length="94" mass="11197">MPGGLKKYLEEIADKRVEELRYLIGKNSNRYEKLKVQAYELQQEFMATLTEEQQGMFVKLEDFESEQSGIVHDMLYRYAFRDGVKAVRMMFKCK</sequence>
<reference evidence="2" key="1">
    <citation type="submission" date="2015-07" db="EMBL/GenBank/DDBJ databases">
        <title>Near-Complete Genome Sequence of the Cellulolytic Bacterium Bacteroides (Pseudobacteroides) cellulosolvens ATCC 35603.</title>
        <authorList>
            <person name="Dassa B."/>
            <person name="Utturkar S.M."/>
            <person name="Klingeman D.M."/>
            <person name="Hurt R.A."/>
            <person name="Keller M."/>
            <person name="Xu J."/>
            <person name="Reddy Y.H.K."/>
            <person name="Borovok I."/>
            <person name="Grinberg I.R."/>
            <person name="Lamed R."/>
            <person name="Zhivin O."/>
            <person name="Bayer E.A."/>
            <person name="Brown S.D."/>
        </authorList>
    </citation>
    <scope>NUCLEOTIDE SEQUENCE [LARGE SCALE GENOMIC DNA]</scope>
    <source>
        <strain evidence="2">DSM 2933</strain>
    </source>
</reference>
<keyword evidence="2" id="KW-1185">Reference proteome</keyword>
<dbReference type="RefSeq" id="WP_036937317.1">
    <property type="nucleotide sequence ID" value="NZ_JQKC01000005.1"/>
</dbReference>
<dbReference type="InterPro" id="IPR049215">
    <property type="entry name" value="DUF6809"/>
</dbReference>
<dbReference type="Pfam" id="PF20648">
    <property type="entry name" value="DUF6809"/>
    <property type="match status" value="1"/>
</dbReference>